<organism evidence="2 3">
    <name type="scientific">Bdellovibrio bacteriovorus</name>
    <dbReference type="NCBI Taxonomy" id="959"/>
    <lineage>
        <taxon>Bacteria</taxon>
        <taxon>Pseudomonadati</taxon>
        <taxon>Bdellovibrionota</taxon>
        <taxon>Bdellovibrionia</taxon>
        <taxon>Bdellovibrionales</taxon>
        <taxon>Pseudobdellovibrionaceae</taxon>
        <taxon>Bdellovibrio</taxon>
    </lineage>
</organism>
<dbReference type="RefSeq" id="WP_088564686.1">
    <property type="nucleotide sequence ID" value="NZ_CP020946.1"/>
</dbReference>
<accession>A0A1Z3N6M9</accession>
<gene>
    <name evidence="2" type="ORF">B9G79_05750</name>
</gene>
<evidence type="ECO:0000313" key="2">
    <source>
        <dbReference type="EMBL" id="ASD63106.1"/>
    </source>
</evidence>
<dbReference type="EMBL" id="CP020946">
    <property type="protein sequence ID" value="ASD63106.1"/>
    <property type="molecule type" value="Genomic_DNA"/>
</dbReference>
<dbReference type="InterPro" id="IPR020556">
    <property type="entry name" value="Amidase_CS"/>
</dbReference>
<proteinExistence type="predicted"/>
<dbReference type="SUPFAM" id="SSF75304">
    <property type="entry name" value="Amidase signature (AS) enzymes"/>
    <property type="match status" value="1"/>
</dbReference>
<dbReference type="Gene3D" id="3.90.1300.10">
    <property type="entry name" value="Amidase signature (AS) domain"/>
    <property type="match status" value="1"/>
</dbReference>
<evidence type="ECO:0000313" key="3">
    <source>
        <dbReference type="Proteomes" id="UP000197003"/>
    </source>
</evidence>
<dbReference type="OrthoDB" id="5287888at2"/>
<sequence length="489" mass="54153">MNELLTLSALDLHKKVQNKEVSPSEVLEAHITRIEQVNPSLNAMVEDDFVRARKLAHEQTEILAKNNSDLPPLFGVPFTVKEMFSYQGMKRTGGSIHHKNDVMDWDATVVARMKKAGAIPMGTTNVPELGFWFECFNPVYGRTSNPYDLGRTCGGSSGGEGALIGAGASPLGLGSDIGGSIRMPASFCGVFGHKPSRYLLPLTGHFPFEQNDFRTLLLDQKYPYTSMGPMTRKAADLAPMMKILMGSDDIDQHTLKNPAMEELSQEWKGRKVLICPNPVFHRARGTDDELVQVVKNCGKLFEELGAHVEELDPRFFVRSAELWFAAVKNSKNRNLYETLMGPTQHLSIGKEILQLTFGKGNYTLPNLLVSLAEIFDTRKKDFTEEMQALAKMKSDLDEKLGADGILILPPHPRVAPKHRAPLWSPFDFIYTAIFTTLGHPATSVPTGLNEDGIPLGVQVVGPYMKDHLTLACAEFLETTFGGWQPPKNL</sequence>
<dbReference type="AlphaFoldDB" id="A0A1Z3N6M9"/>
<dbReference type="InterPro" id="IPR036928">
    <property type="entry name" value="AS_sf"/>
</dbReference>
<evidence type="ECO:0000259" key="1">
    <source>
        <dbReference type="Pfam" id="PF01425"/>
    </source>
</evidence>
<protein>
    <submittedName>
        <fullName evidence="2">Amidase</fullName>
    </submittedName>
</protein>
<dbReference type="PIRSF" id="PIRSF001221">
    <property type="entry name" value="Amidase_fungi"/>
    <property type="match status" value="1"/>
</dbReference>
<reference evidence="2 3" key="1">
    <citation type="submission" date="2017-04" db="EMBL/GenBank/DDBJ databases">
        <title>Whole genome sequence of Bdellovibrio bacteriovorus strain SSB218315.</title>
        <authorList>
            <person name="Oyedara O."/>
            <person name="Rodriguez-Perez M.A."/>
        </authorList>
    </citation>
    <scope>NUCLEOTIDE SEQUENCE [LARGE SCALE GENOMIC DNA]</scope>
    <source>
        <strain evidence="2 3">SSB218315</strain>
    </source>
</reference>
<dbReference type="Pfam" id="PF01425">
    <property type="entry name" value="Amidase"/>
    <property type="match status" value="1"/>
</dbReference>
<dbReference type="GO" id="GO:0012505">
    <property type="term" value="C:endomembrane system"/>
    <property type="evidence" value="ECO:0007669"/>
    <property type="project" value="TreeGrafter"/>
</dbReference>
<dbReference type="InterPro" id="IPR052739">
    <property type="entry name" value="FAAH2"/>
</dbReference>
<name>A0A1Z3N6M9_BDEBC</name>
<dbReference type="PANTHER" id="PTHR43372">
    <property type="entry name" value="FATTY-ACID AMIDE HYDROLASE"/>
    <property type="match status" value="1"/>
</dbReference>
<dbReference type="PANTHER" id="PTHR43372:SF4">
    <property type="entry name" value="FATTY-ACID AMIDE HYDROLASE 2"/>
    <property type="match status" value="1"/>
</dbReference>
<dbReference type="InterPro" id="IPR023631">
    <property type="entry name" value="Amidase_dom"/>
</dbReference>
<feature type="domain" description="Amidase" evidence="1">
    <location>
        <begin position="25"/>
        <end position="470"/>
    </location>
</feature>
<dbReference type="PROSITE" id="PS00571">
    <property type="entry name" value="AMIDASES"/>
    <property type="match status" value="1"/>
</dbReference>
<dbReference type="Proteomes" id="UP000197003">
    <property type="component" value="Chromosome"/>
</dbReference>